<organism evidence="2 3">
    <name type="scientific">Trichomalopsis sarcophagae</name>
    <dbReference type="NCBI Taxonomy" id="543379"/>
    <lineage>
        <taxon>Eukaryota</taxon>
        <taxon>Metazoa</taxon>
        <taxon>Ecdysozoa</taxon>
        <taxon>Arthropoda</taxon>
        <taxon>Hexapoda</taxon>
        <taxon>Insecta</taxon>
        <taxon>Pterygota</taxon>
        <taxon>Neoptera</taxon>
        <taxon>Endopterygota</taxon>
        <taxon>Hymenoptera</taxon>
        <taxon>Apocrita</taxon>
        <taxon>Proctotrupomorpha</taxon>
        <taxon>Chalcidoidea</taxon>
        <taxon>Pteromalidae</taxon>
        <taxon>Pteromalinae</taxon>
        <taxon>Trichomalopsis</taxon>
    </lineage>
</organism>
<dbReference type="AlphaFoldDB" id="A0A232FHF7"/>
<gene>
    <name evidence="2" type="ORF">TSAR_000994</name>
</gene>
<evidence type="ECO:0000256" key="1">
    <source>
        <dbReference type="SAM" id="MobiDB-lite"/>
    </source>
</evidence>
<accession>A0A232FHF7</accession>
<dbReference type="Proteomes" id="UP000215335">
    <property type="component" value="Unassembled WGS sequence"/>
</dbReference>
<keyword evidence="3" id="KW-1185">Reference proteome</keyword>
<sequence>MQDRIRWLIANAPTLLMMLEHVSWTMEAIHSLPSLPPLAAMQQLYKGIRPGSSSPNPARRERPSASPSTARRERASAPPSAEPSTSTSPVVQRSRG</sequence>
<evidence type="ECO:0000313" key="2">
    <source>
        <dbReference type="EMBL" id="OXU29898.1"/>
    </source>
</evidence>
<name>A0A232FHF7_9HYME</name>
<protein>
    <submittedName>
        <fullName evidence="2">Uncharacterized protein</fullName>
    </submittedName>
</protein>
<feature type="compositionally biased region" description="Low complexity" evidence="1">
    <location>
        <begin position="76"/>
        <end position="89"/>
    </location>
</feature>
<reference evidence="2 3" key="1">
    <citation type="journal article" date="2017" name="Curr. Biol.">
        <title>The Evolution of Venom by Co-option of Single-Copy Genes.</title>
        <authorList>
            <person name="Martinson E.O."/>
            <person name="Mrinalini"/>
            <person name="Kelkar Y.D."/>
            <person name="Chang C.H."/>
            <person name="Werren J.H."/>
        </authorList>
    </citation>
    <scope>NUCLEOTIDE SEQUENCE [LARGE SCALE GENOMIC DNA]</scope>
    <source>
        <strain evidence="2 3">Alberta</strain>
        <tissue evidence="2">Whole body</tissue>
    </source>
</reference>
<dbReference type="EMBL" id="NNAY01000223">
    <property type="protein sequence ID" value="OXU29898.1"/>
    <property type="molecule type" value="Genomic_DNA"/>
</dbReference>
<proteinExistence type="predicted"/>
<evidence type="ECO:0000313" key="3">
    <source>
        <dbReference type="Proteomes" id="UP000215335"/>
    </source>
</evidence>
<feature type="region of interest" description="Disordered" evidence="1">
    <location>
        <begin position="46"/>
        <end position="96"/>
    </location>
</feature>
<comment type="caution">
    <text evidence="2">The sequence shown here is derived from an EMBL/GenBank/DDBJ whole genome shotgun (WGS) entry which is preliminary data.</text>
</comment>